<dbReference type="PROSITE" id="PS50071">
    <property type="entry name" value="HOMEOBOX_2"/>
    <property type="match status" value="1"/>
</dbReference>
<reference evidence="5" key="1">
    <citation type="submission" date="2014-03" db="EMBL/GenBank/DDBJ databases">
        <title>The Genome Sequence of Puccinia striiformis f. sp. tritici PST-78.</title>
        <authorList>
            <consortium name="The Broad Institute Genome Sequencing Platform"/>
            <person name="Cuomo C."/>
            <person name="Hulbert S."/>
            <person name="Chen X."/>
            <person name="Walker B."/>
            <person name="Young S.K."/>
            <person name="Zeng Q."/>
            <person name="Gargeya S."/>
            <person name="Fitzgerald M."/>
            <person name="Haas B."/>
            <person name="Abouelleil A."/>
            <person name="Alvarado L."/>
            <person name="Arachchi H.M."/>
            <person name="Berlin A.M."/>
            <person name="Chapman S.B."/>
            <person name="Goldberg J."/>
            <person name="Griggs A."/>
            <person name="Gujja S."/>
            <person name="Hansen M."/>
            <person name="Howarth C."/>
            <person name="Imamovic A."/>
            <person name="Larimer J."/>
            <person name="McCowan C."/>
            <person name="Montmayeur A."/>
            <person name="Murphy C."/>
            <person name="Neiman D."/>
            <person name="Pearson M."/>
            <person name="Priest M."/>
            <person name="Roberts A."/>
            <person name="Saif S."/>
            <person name="Shea T."/>
            <person name="Sisk P."/>
            <person name="Sykes S."/>
            <person name="Wortman J."/>
            <person name="Nusbaum C."/>
            <person name="Birren B."/>
        </authorList>
    </citation>
    <scope>NUCLEOTIDE SEQUENCE [LARGE SCALE GENOMIC DNA]</scope>
    <source>
        <strain evidence="5">race PST-78</strain>
    </source>
</reference>
<feature type="compositionally biased region" description="Low complexity" evidence="2">
    <location>
        <begin position="39"/>
        <end position="60"/>
    </location>
</feature>
<name>A0A0L0UQN4_9BASI</name>
<dbReference type="CDD" id="cd00086">
    <property type="entry name" value="homeodomain"/>
    <property type="match status" value="1"/>
</dbReference>
<feature type="compositionally biased region" description="Low complexity" evidence="2">
    <location>
        <begin position="390"/>
        <end position="410"/>
    </location>
</feature>
<evidence type="ECO:0000256" key="2">
    <source>
        <dbReference type="SAM" id="MobiDB-lite"/>
    </source>
</evidence>
<dbReference type="GO" id="GO:0005634">
    <property type="term" value="C:nucleus"/>
    <property type="evidence" value="ECO:0007669"/>
    <property type="project" value="UniProtKB-SubCell"/>
</dbReference>
<protein>
    <recommendedName>
        <fullName evidence="3">Homeobox domain-containing protein</fullName>
    </recommendedName>
</protein>
<gene>
    <name evidence="4" type="ORF">PSTG_17261</name>
</gene>
<dbReference type="InterPro" id="IPR009057">
    <property type="entry name" value="Homeodomain-like_sf"/>
</dbReference>
<feature type="compositionally biased region" description="Polar residues" evidence="2">
    <location>
        <begin position="186"/>
        <end position="204"/>
    </location>
</feature>
<dbReference type="SUPFAM" id="SSF46689">
    <property type="entry name" value="Homeodomain-like"/>
    <property type="match status" value="1"/>
</dbReference>
<feature type="compositionally biased region" description="Polar residues" evidence="2">
    <location>
        <begin position="416"/>
        <end position="432"/>
    </location>
</feature>
<feature type="DNA-binding region" description="Homeobox" evidence="1">
    <location>
        <begin position="72"/>
        <end position="131"/>
    </location>
</feature>
<feature type="region of interest" description="Disordered" evidence="2">
    <location>
        <begin position="375"/>
        <end position="432"/>
    </location>
</feature>
<dbReference type="SMART" id="SM00389">
    <property type="entry name" value="HOX"/>
    <property type="match status" value="1"/>
</dbReference>
<feature type="compositionally biased region" description="Basic residues" evidence="2">
    <location>
        <begin position="61"/>
        <end position="76"/>
    </location>
</feature>
<evidence type="ECO:0000256" key="1">
    <source>
        <dbReference type="PROSITE-ProRule" id="PRU00108"/>
    </source>
</evidence>
<feature type="region of interest" description="Disordered" evidence="2">
    <location>
        <begin position="186"/>
        <end position="213"/>
    </location>
</feature>
<sequence>MAMLDLQSATLPLFQSLSLHYQQQSPSASSPEIPSLFESLLRSPPSSRSSKSPSPTAASSKHSHNSSRSSAVRHKPNPFNHWQSKTLLSILSYDDQLYSAEKELVGIVLGLSTVQVNRWFCNARARELKRSKKYCELDKLEAVDAVHPDSRDHRLLDASDSVGLGLRMSHIDPRLVGGTLGKEVVSSRSEVATNHPSINQTSQTQPPPNIARAPKDLQQLMPSSHSANSRRPTADEPASHFGIDLDYFLLSIPHEPKTNPAQPKNCNPLVLGQTTSLPAPASSSSSSEWSRGMRNEHTNINFEDALHNYLRSLEHEAISPQLSAPQEQHRDSFLPDALKSTLPQQSTVWDAAYTQASTTPPDSFIDSLSCTNSNTGSVAPSSPLSQSAGSTWSTSYHSLSSDGSPNPSSLFEESSDFQLWSPSTSGLSDLDS</sequence>
<evidence type="ECO:0000259" key="3">
    <source>
        <dbReference type="PROSITE" id="PS50071"/>
    </source>
</evidence>
<comment type="subcellular location">
    <subcellularLocation>
        <location evidence="1">Nucleus</location>
    </subcellularLocation>
</comment>
<evidence type="ECO:0000313" key="5">
    <source>
        <dbReference type="Proteomes" id="UP000054564"/>
    </source>
</evidence>
<keyword evidence="1" id="KW-0238">DNA-binding</keyword>
<keyword evidence="1" id="KW-0539">Nucleus</keyword>
<keyword evidence="5" id="KW-1185">Reference proteome</keyword>
<keyword evidence="1" id="KW-0371">Homeobox</keyword>
<comment type="caution">
    <text evidence="4">The sequence shown here is derived from an EMBL/GenBank/DDBJ whole genome shotgun (WGS) entry which is preliminary data.</text>
</comment>
<proteinExistence type="predicted"/>
<accession>A0A0L0UQN4</accession>
<feature type="region of interest" description="Disordered" evidence="2">
    <location>
        <begin position="25"/>
        <end position="78"/>
    </location>
</feature>
<dbReference type="EMBL" id="AJIL01000412">
    <property type="protein sequence ID" value="KNE89280.1"/>
    <property type="molecule type" value="Genomic_DNA"/>
</dbReference>
<dbReference type="GO" id="GO:0003677">
    <property type="term" value="F:DNA binding"/>
    <property type="evidence" value="ECO:0007669"/>
    <property type="project" value="UniProtKB-UniRule"/>
</dbReference>
<evidence type="ECO:0000313" key="4">
    <source>
        <dbReference type="EMBL" id="KNE89280.1"/>
    </source>
</evidence>
<dbReference type="Gene3D" id="1.10.10.60">
    <property type="entry name" value="Homeodomain-like"/>
    <property type="match status" value="1"/>
</dbReference>
<feature type="domain" description="Homeobox" evidence="3">
    <location>
        <begin position="70"/>
        <end position="130"/>
    </location>
</feature>
<dbReference type="InterPro" id="IPR001356">
    <property type="entry name" value="HD"/>
</dbReference>
<dbReference type="AlphaFoldDB" id="A0A0L0UQN4"/>
<organism evidence="4 5">
    <name type="scientific">Puccinia striiformis f. sp. tritici PST-78</name>
    <dbReference type="NCBI Taxonomy" id="1165861"/>
    <lineage>
        <taxon>Eukaryota</taxon>
        <taxon>Fungi</taxon>
        <taxon>Dikarya</taxon>
        <taxon>Basidiomycota</taxon>
        <taxon>Pucciniomycotina</taxon>
        <taxon>Pucciniomycetes</taxon>
        <taxon>Pucciniales</taxon>
        <taxon>Pucciniaceae</taxon>
        <taxon>Puccinia</taxon>
    </lineage>
</organism>
<feature type="compositionally biased region" description="Polar residues" evidence="2">
    <location>
        <begin position="375"/>
        <end position="389"/>
    </location>
</feature>
<dbReference type="Proteomes" id="UP000054564">
    <property type="component" value="Unassembled WGS sequence"/>
</dbReference>